<dbReference type="HOGENOM" id="CLU_819509_0_0_1"/>
<dbReference type="InterPro" id="IPR027483">
    <property type="entry name" value="PInositol-4-P-4/5-kinase_C_sf"/>
</dbReference>
<dbReference type="AlphaFoldDB" id="R7UIZ3"/>
<keyword evidence="5" id="KW-1185">Reference proteome</keyword>
<dbReference type="PANTHER" id="PTHR23086">
    <property type="entry name" value="PHOSPHATIDYLINOSITOL-4-PHOSPHATE 5-KINASE"/>
    <property type="match status" value="1"/>
</dbReference>
<dbReference type="GO" id="GO:0016308">
    <property type="term" value="F:1-phosphatidylinositol-4-phosphate 5-kinase activity"/>
    <property type="evidence" value="ECO:0007669"/>
    <property type="project" value="TreeGrafter"/>
</dbReference>
<dbReference type="SMART" id="SM00330">
    <property type="entry name" value="PIPKc"/>
    <property type="match status" value="1"/>
</dbReference>
<dbReference type="EMBL" id="AMQN01001275">
    <property type="status" value="NOT_ANNOTATED_CDS"/>
    <property type="molecule type" value="Genomic_DNA"/>
</dbReference>
<organism evidence="3">
    <name type="scientific">Capitella teleta</name>
    <name type="common">Polychaete worm</name>
    <dbReference type="NCBI Taxonomy" id="283909"/>
    <lineage>
        <taxon>Eukaryota</taxon>
        <taxon>Metazoa</taxon>
        <taxon>Spiralia</taxon>
        <taxon>Lophotrochozoa</taxon>
        <taxon>Annelida</taxon>
        <taxon>Polychaeta</taxon>
        <taxon>Sedentaria</taxon>
        <taxon>Scolecida</taxon>
        <taxon>Capitellidae</taxon>
        <taxon>Capitella</taxon>
    </lineage>
</organism>
<dbReference type="InterPro" id="IPR002498">
    <property type="entry name" value="PInositol-4-P-4/5-kinase_core"/>
</dbReference>
<dbReference type="InterPro" id="IPR023610">
    <property type="entry name" value="PInositol-4/5-P-5/4-kinase"/>
</dbReference>
<dbReference type="Pfam" id="PF01504">
    <property type="entry name" value="PIP5K"/>
    <property type="match status" value="1"/>
</dbReference>
<evidence type="ECO:0000313" key="5">
    <source>
        <dbReference type="Proteomes" id="UP000014760"/>
    </source>
</evidence>
<feature type="region of interest" description="Disordered" evidence="1">
    <location>
        <begin position="19"/>
        <end position="43"/>
    </location>
</feature>
<dbReference type="EnsemblMetazoa" id="CapteT212766">
    <property type="protein sequence ID" value="CapteP212766"/>
    <property type="gene ID" value="CapteG212766"/>
</dbReference>
<reference evidence="5" key="1">
    <citation type="submission" date="2012-12" db="EMBL/GenBank/DDBJ databases">
        <authorList>
            <person name="Hellsten U."/>
            <person name="Grimwood J."/>
            <person name="Chapman J.A."/>
            <person name="Shapiro H."/>
            <person name="Aerts A."/>
            <person name="Otillar R.P."/>
            <person name="Terry A.Y."/>
            <person name="Boore J.L."/>
            <person name="Simakov O."/>
            <person name="Marletaz F."/>
            <person name="Cho S.-J."/>
            <person name="Edsinger-Gonzales E."/>
            <person name="Havlak P."/>
            <person name="Kuo D.-H."/>
            <person name="Larsson T."/>
            <person name="Lv J."/>
            <person name="Arendt D."/>
            <person name="Savage R."/>
            <person name="Osoegawa K."/>
            <person name="de Jong P."/>
            <person name="Lindberg D.R."/>
            <person name="Seaver E.C."/>
            <person name="Weisblat D.A."/>
            <person name="Putnam N.H."/>
            <person name="Grigoriev I.V."/>
            <person name="Rokhsar D.S."/>
        </authorList>
    </citation>
    <scope>NUCLEOTIDE SEQUENCE</scope>
    <source>
        <strain evidence="5">I ESC-2004</strain>
    </source>
</reference>
<reference evidence="4" key="3">
    <citation type="submission" date="2015-06" db="UniProtKB">
        <authorList>
            <consortium name="EnsemblMetazoa"/>
        </authorList>
    </citation>
    <scope>IDENTIFICATION</scope>
</reference>
<evidence type="ECO:0000313" key="4">
    <source>
        <dbReference type="EnsemblMetazoa" id="CapteP212766"/>
    </source>
</evidence>
<evidence type="ECO:0000256" key="1">
    <source>
        <dbReference type="SAM" id="MobiDB-lite"/>
    </source>
</evidence>
<gene>
    <name evidence="3" type="ORF">CAPTEDRAFT_212766</name>
</gene>
<dbReference type="Proteomes" id="UP000014760">
    <property type="component" value="Unassembled WGS sequence"/>
</dbReference>
<feature type="region of interest" description="Disordered" evidence="1">
    <location>
        <begin position="74"/>
        <end position="97"/>
    </location>
</feature>
<dbReference type="STRING" id="283909.R7UIZ3"/>
<sequence>MAGTDKNFGRILIMAIGKNSNSSNSEVEIGEGKAPSPNNGMQEAEPSILETMPATNNKPPELLQVRFNADDIDKTSATDDNASNHPTTSLDDVDEVNEDGHSEEGVEELMALKKIREHDGVDEQFQNSAQTELNLTDVNSSKSRVGRKERKVLRRHLKWIASTLSDGLMTLLPHVYCLPPPTDDFMIVKNILPKGLEGMMTFKLQASNNGRQGTRFTDLFPEGFLLERDDLEKILSTLKTDCKHLQDANVVGYSLSLGLVPVSQDLNLAHGMLNVMVKDQNGKSYVAFMGIVDVLKTDDWKRRGKRFIRRCICCDDNHVCSAKEYAHRLFSFIQEKVLH</sequence>
<protein>
    <recommendedName>
        <fullName evidence="2">PIPK domain-containing protein</fullName>
    </recommendedName>
</protein>
<feature type="compositionally biased region" description="Polar residues" evidence="1">
    <location>
        <begin position="78"/>
        <end position="90"/>
    </location>
</feature>
<name>R7UIZ3_CAPTE</name>
<evidence type="ECO:0000313" key="3">
    <source>
        <dbReference type="EMBL" id="ELU06155.1"/>
    </source>
</evidence>
<dbReference type="PANTHER" id="PTHR23086:SF8">
    <property type="entry name" value="PHOSPHATIDYLINOSITOL 5-PHOSPHATE 4-KINASE, ISOFORM A"/>
    <property type="match status" value="1"/>
</dbReference>
<accession>R7UIZ3</accession>
<feature type="domain" description="PIPK" evidence="2">
    <location>
        <begin position="40"/>
        <end position="338"/>
    </location>
</feature>
<dbReference type="Gene3D" id="3.30.810.10">
    <property type="entry name" value="2-Layer Sandwich"/>
    <property type="match status" value="1"/>
</dbReference>
<proteinExistence type="predicted"/>
<dbReference type="GO" id="GO:0046854">
    <property type="term" value="P:phosphatidylinositol phosphate biosynthetic process"/>
    <property type="evidence" value="ECO:0007669"/>
    <property type="project" value="TreeGrafter"/>
</dbReference>
<dbReference type="GO" id="GO:0005886">
    <property type="term" value="C:plasma membrane"/>
    <property type="evidence" value="ECO:0007669"/>
    <property type="project" value="TreeGrafter"/>
</dbReference>
<reference evidence="3 5" key="2">
    <citation type="journal article" date="2013" name="Nature">
        <title>Insights into bilaterian evolution from three spiralian genomes.</title>
        <authorList>
            <person name="Simakov O."/>
            <person name="Marletaz F."/>
            <person name="Cho S.J."/>
            <person name="Edsinger-Gonzales E."/>
            <person name="Havlak P."/>
            <person name="Hellsten U."/>
            <person name="Kuo D.H."/>
            <person name="Larsson T."/>
            <person name="Lv J."/>
            <person name="Arendt D."/>
            <person name="Savage R."/>
            <person name="Osoegawa K."/>
            <person name="de Jong P."/>
            <person name="Grimwood J."/>
            <person name="Chapman J.A."/>
            <person name="Shapiro H."/>
            <person name="Aerts A."/>
            <person name="Otillar R.P."/>
            <person name="Terry A.Y."/>
            <person name="Boore J.L."/>
            <person name="Grigoriev I.V."/>
            <person name="Lindberg D.R."/>
            <person name="Seaver E.C."/>
            <person name="Weisblat D.A."/>
            <person name="Putnam N.H."/>
            <person name="Rokhsar D.S."/>
        </authorList>
    </citation>
    <scope>NUCLEOTIDE SEQUENCE</scope>
    <source>
        <strain evidence="3 5">I ESC-2004</strain>
    </source>
</reference>
<dbReference type="EMBL" id="KB300949">
    <property type="protein sequence ID" value="ELU06155.1"/>
    <property type="molecule type" value="Genomic_DNA"/>
</dbReference>
<dbReference type="SUPFAM" id="SSF56104">
    <property type="entry name" value="SAICAR synthase-like"/>
    <property type="match status" value="1"/>
</dbReference>
<evidence type="ECO:0000259" key="2">
    <source>
        <dbReference type="SMART" id="SM00330"/>
    </source>
</evidence>